<dbReference type="EMBL" id="JAFCMP010000082">
    <property type="protein sequence ID" value="KAG5187805.1"/>
    <property type="molecule type" value="Genomic_DNA"/>
</dbReference>
<evidence type="ECO:0000256" key="1">
    <source>
        <dbReference type="ARBA" id="ARBA00022801"/>
    </source>
</evidence>
<sequence>MQDGFFCCPRGCGGCGGFGCQNLGLGEANCCGSGIRKTGRLCSVIDAPCGLPGSGVSAQPTAAPVGTPKPTAAAVLTAAPTAAAAVTAKPTVAGVATSDPTCSNGVLNADRNVCCSKSKQGAPQRGNPLSRSRGAAACCQGNIRTANLSCALNPAPCVIVGGTAPPATAPPATTGPVVPPATTGPVVPPLGGVRQPTAIAILPGNPPALSLPAREALYGVKVESILMFQQINNLHFEWVADELNKGHLPQLVIEFFSDGVTCAKIAQGMYDPLLMGFINAAKAANDVRPFYIRPLHEFNGDWYPWGIYVANNVNSVADFKAAFRHVSLLFKANLPHVKVQQGYNNRNAFDTPTDMGSYFVGADVVDMVCFSLYNFAGIPNLKVAIPAAMPMCISEMSSTDIGINKPAWITDTWNALATQFTRITFISWFFEQNGKTQNGIPTRWDLNNQAEIDAWTSGLNNFRSVTAPLVRQRRGLAEIMALDGDAELIEVEDEASGGSLSCA</sequence>
<protein>
    <submittedName>
        <fullName evidence="4">Glycoside hydrolase superfamily</fullName>
    </submittedName>
</protein>
<reference evidence="4" key="1">
    <citation type="submission" date="2021-02" db="EMBL/GenBank/DDBJ databases">
        <title>First Annotated Genome of the Yellow-green Alga Tribonema minus.</title>
        <authorList>
            <person name="Mahan K.M."/>
        </authorList>
    </citation>
    <scope>NUCLEOTIDE SEQUENCE</scope>
    <source>
        <strain evidence="4">UTEX B ZZ1240</strain>
    </source>
</reference>
<keyword evidence="5" id="KW-1185">Reference proteome</keyword>
<name>A0A835ZAE6_9STRA</name>
<dbReference type="PROSITE" id="PS51764">
    <property type="entry name" value="GH26"/>
    <property type="match status" value="1"/>
</dbReference>
<dbReference type="Gene3D" id="3.20.20.80">
    <property type="entry name" value="Glycosidases"/>
    <property type="match status" value="1"/>
</dbReference>
<accession>A0A835ZAE6</accession>
<proteinExistence type="predicted"/>
<evidence type="ECO:0000313" key="4">
    <source>
        <dbReference type="EMBL" id="KAG5187805.1"/>
    </source>
</evidence>
<dbReference type="AlphaFoldDB" id="A0A835ZAE6"/>
<evidence type="ECO:0000313" key="5">
    <source>
        <dbReference type="Proteomes" id="UP000664859"/>
    </source>
</evidence>
<keyword evidence="2" id="KW-0326">Glycosidase</keyword>
<evidence type="ECO:0000259" key="3">
    <source>
        <dbReference type="PROSITE" id="PS51764"/>
    </source>
</evidence>
<dbReference type="Proteomes" id="UP000664859">
    <property type="component" value="Unassembled WGS sequence"/>
</dbReference>
<dbReference type="InterPro" id="IPR022790">
    <property type="entry name" value="GH26_dom"/>
</dbReference>
<dbReference type="InterPro" id="IPR017853">
    <property type="entry name" value="GH"/>
</dbReference>
<feature type="domain" description="GH26" evidence="3">
    <location>
        <begin position="172"/>
        <end position="468"/>
    </location>
</feature>
<dbReference type="SUPFAM" id="SSF51445">
    <property type="entry name" value="(Trans)glycosidases"/>
    <property type="match status" value="1"/>
</dbReference>
<keyword evidence="1 4" id="KW-0378">Hydrolase</keyword>
<gene>
    <name evidence="4" type="ORF">JKP88DRAFT_287906</name>
</gene>
<evidence type="ECO:0000256" key="2">
    <source>
        <dbReference type="ARBA" id="ARBA00023295"/>
    </source>
</evidence>
<organism evidence="4 5">
    <name type="scientific">Tribonema minus</name>
    <dbReference type="NCBI Taxonomy" id="303371"/>
    <lineage>
        <taxon>Eukaryota</taxon>
        <taxon>Sar</taxon>
        <taxon>Stramenopiles</taxon>
        <taxon>Ochrophyta</taxon>
        <taxon>PX clade</taxon>
        <taxon>Xanthophyceae</taxon>
        <taxon>Tribonematales</taxon>
        <taxon>Tribonemataceae</taxon>
        <taxon>Tribonema</taxon>
    </lineage>
</organism>
<comment type="caution">
    <text evidence="4">The sequence shown here is derived from an EMBL/GenBank/DDBJ whole genome shotgun (WGS) entry which is preliminary data.</text>
</comment>
<dbReference type="GO" id="GO:0004553">
    <property type="term" value="F:hydrolase activity, hydrolyzing O-glycosyl compounds"/>
    <property type="evidence" value="ECO:0007669"/>
    <property type="project" value="InterPro"/>
</dbReference>